<feature type="transmembrane region" description="Helical" evidence="1">
    <location>
        <begin position="181"/>
        <end position="201"/>
    </location>
</feature>
<evidence type="ECO:0000313" key="2">
    <source>
        <dbReference type="EMBL" id="NPU69950.1"/>
    </source>
</evidence>
<feature type="transmembrane region" description="Helical" evidence="1">
    <location>
        <begin position="43"/>
        <end position="64"/>
    </location>
</feature>
<dbReference type="NCBIfam" id="NF037959">
    <property type="entry name" value="MFS_SpdSyn"/>
    <property type="match status" value="1"/>
</dbReference>
<dbReference type="Gene3D" id="1.20.1250.20">
    <property type="entry name" value="MFS general substrate transporter like domains"/>
    <property type="match status" value="1"/>
</dbReference>
<protein>
    <submittedName>
        <fullName evidence="2">Fused MFS/spermidine synthase</fullName>
    </submittedName>
</protein>
<evidence type="ECO:0000256" key="1">
    <source>
        <dbReference type="SAM" id="Phobius"/>
    </source>
</evidence>
<dbReference type="SUPFAM" id="SSF103473">
    <property type="entry name" value="MFS general substrate transporter"/>
    <property type="match status" value="1"/>
</dbReference>
<proteinExistence type="predicted"/>
<gene>
    <name evidence="2" type="ORF">HL667_33515</name>
</gene>
<accession>A0ABX2CRA4</accession>
<dbReference type="EMBL" id="JABFDN010000028">
    <property type="protein sequence ID" value="NPU69950.1"/>
    <property type="molecule type" value="Genomic_DNA"/>
</dbReference>
<feature type="transmembrane region" description="Helical" evidence="1">
    <location>
        <begin position="115"/>
        <end position="139"/>
    </location>
</feature>
<feature type="transmembrane region" description="Helical" evidence="1">
    <location>
        <begin position="12"/>
        <end position="31"/>
    </location>
</feature>
<dbReference type="Proteomes" id="UP000886476">
    <property type="component" value="Unassembled WGS sequence"/>
</dbReference>
<feature type="transmembrane region" description="Helical" evidence="1">
    <location>
        <begin position="76"/>
        <end position="95"/>
    </location>
</feature>
<name>A0ABX2CRA4_9BRAD</name>
<keyword evidence="1" id="KW-1133">Transmembrane helix</keyword>
<dbReference type="RefSeq" id="WP_172115455.1">
    <property type="nucleotide sequence ID" value="NZ_JABFDM010000011.1"/>
</dbReference>
<sequence>MSAPVSRAGLVAIYVCSFLVGCVLMGFEMLGSRYLNPYFGSGIGAWASLISTVLCALAIGYFAGSAIVDRQPTTRTIGVMILIAAAYMAVVPATADTVMADILDTIGDGPAATLLASTALLLVPLTLLGTFSPIAVSLLTRSAGEAGRVAGLVYGVSTIGNVVGTLVTTFMLIPTIGSRAITYYFAVALAGCAGILFIPFGRKSSRP</sequence>
<evidence type="ECO:0000313" key="3">
    <source>
        <dbReference type="Proteomes" id="UP000886476"/>
    </source>
</evidence>
<reference evidence="2" key="1">
    <citation type="submission" date="2020-05" db="EMBL/GenBank/DDBJ databases">
        <title>Nod-independent and nitrogen-fixing Bradyrhizobium aeschynomene sp. nov. isolated from nodules of Aeschynomene indica.</title>
        <authorList>
            <person name="Zhang Z."/>
        </authorList>
    </citation>
    <scope>NUCLEOTIDE SEQUENCE</scope>
    <source>
        <strain evidence="2">83012</strain>
    </source>
</reference>
<dbReference type="PROSITE" id="PS51257">
    <property type="entry name" value="PROKAR_LIPOPROTEIN"/>
    <property type="match status" value="1"/>
</dbReference>
<feature type="transmembrane region" description="Helical" evidence="1">
    <location>
        <begin position="151"/>
        <end position="175"/>
    </location>
</feature>
<keyword evidence="1" id="KW-0812">Transmembrane</keyword>
<organism evidence="2 3">
    <name type="scientific">Bradyrhizobium aeschynomenes</name>
    <dbReference type="NCBI Taxonomy" id="2734909"/>
    <lineage>
        <taxon>Bacteria</taxon>
        <taxon>Pseudomonadati</taxon>
        <taxon>Pseudomonadota</taxon>
        <taxon>Alphaproteobacteria</taxon>
        <taxon>Hyphomicrobiales</taxon>
        <taxon>Nitrobacteraceae</taxon>
        <taxon>Bradyrhizobium</taxon>
    </lineage>
</organism>
<comment type="caution">
    <text evidence="2">The sequence shown here is derived from an EMBL/GenBank/DDBJ whole genome shotgun (WGS) entry which is preliminary data.</text>
</comment>
<keyword evidence="1" id="KW-0472">Membrane</keyword>
<dbReference type="InterPro" id="IPR036259">
    <property type="entry name" value="MFS_trans_sf"/>
</dbReference>
<keyword evidence="3" id="KW-1185">Reference proteome</keyword>